<reference evidence="1 2" key="1">
    <citation type="journal article" date="2021" name="Elife">
        <title>Chloroplast acquisition without the gene transfer in kleptoplastic sea slugs, Plakobranchus ocellatus.</title>
        <authorList>
            <person name="Maeda T."/>
            <person name="Takahashi S."/>
            <person name="Yoshida T."/>
            <person name="Shimamura S."/>
            <person name="Takaki Y."/>
            <person name="Nagai Y."/>
            <person name="Toyoda A."/>
            <person name="Suzuki Y."/>
            <person name="Arimoto A."/>
            <person name="Ishii H."/>
            <person name="Satoh N."/>
            <person name="Nishiyama T."/>
            <person name="Hasebe M."/>
            <person name="Maruyama T."/>
            <person name="Minagawa J."/>
            <person name="Obokata J."/>
            <person name="Shigenobu S."/>
        </authorList>
    </citation>
    <scope>NUCLEOTIDE SEQUENCE [LARGE SCALE GENOMIC DNA]</scope>
</reference>
<keyword evidence="2" id="KW-1185">Reference proteome</keyword>
<dbReference type="Proteomes" id="UP000735302">
    <property type="component" value="Unassembled WGS sequence"/>
</dbReference>
<name>A0AAV4AWY0_9GAST</name>
<dbReference type="AlphaFoldDB" id="A0AAV4AWY0"/>
<proteinExistence type="predicted"/>
<evidence type="ECO:0000313" key="2">
    <source>
        <dbReference type="Proteomes" id="UP000735302"/>
    </source>
</evidence>
<comment type="caution">
    <text evidence="1">The sequence shown here is derived from an EMBL/GenBank/DDBJ whole genome shotgun (WGS) entry which is preliminary data.</text>
</comment>
<dbReference type="EMBL" id="BLXT01004214">
    <property type="protein sequence ID" value="GFO11026.1"/>
    <property type="molecule type" value="Genomic_DNA"/>
</dbReference>
<evidence type="ECO:0000313" key="1">
    <source>
        <dbReference type="EMBL" id="GFO11026.1"/>
    </source>
</evidence>
<accession>A0AAV4AWY0</accession>
<sequence length="117" mass="13051">MRLGCPKRARTENPIDIEIMADPSTVASESALKSAGTLLSWVRAPPPSPGLTEGLKARDHLVMDRLYTKTNHIALNSITSAPFLEHLSSVVEILLVRRFRKLTDERAPKELMETLNF</sequence>
<protein>
    <submittedName>
        <fullName evidence="1">Uncharacterized protein</fullName>
    </submittedName>
</protein>
<organism evidence="1 2">
    <name type="scientific">Plakobranchus ocellatus</name>
    <dbReference type="NCBI Taxonomy" id="259542"/>
    <lineage>
        <taxon>Eukaryota</taxon>
        <taxon>Metazoa</taxon>
        <taxon>Spiralia</taxon>
        <taxon>Lophotrochozoa</taxon>
        <taxon>Mollusca</taxon>
        <taxon>Gastropoda</taxon>
        <taxon>Heterobranchia</taxon>
        <taxon>Euthyneura</taxon>
        <taxon>Panpulmonata</taxon>
        <taxon>Sacoglossa</taxon>
        <taxon>Placobranchoidea</taxon>
        <taxon>Plakobranchidae</taxon>
        <taxon>Plakobranchus</taxon>
    </lineage>
</organism>
<gene>
    <name evidence="1" type="ORF">PoB_003753100</name>
</gene>